<keyword evidence="5" id="KW-1185">Reference proteome</keyword>
<evidence type="ECO:0000313" key="5">
    <source>
        <dbReference type="Proteomes" id="UP000831859"/>
    </source>
</evidence>
<keyword evidence="2" id="KW-0812">Transmembrane</keyword>
<keyword evidence="2" id="KW-1133">Transmembrane helix</keyword>
<proteinExistence type="predicted"/>
<dbReference type="InterPro" id="IPR001387">
    <property type="entry name" value="Cro/C1-type_HTH"/>
</dbReference>
<dbReference type="PANTHER" id="PTHR46558">
    <property type="entry name" value="TRACRIPTIONAL REGULATORY PROTEIN-RELATED-RELATED"/>
    <property type="match status" value="1"/>
</dbReference>
<reference evidence="4 5" key="1">
    <citation type="journal article" date="2022" name="Int. J. Syst. Evol. Microbiol.">
        <title>Apilactobacillus apisilvae sp. nov., Nicolia spurrieriana gen. nov. sp. nov., Bombilactobacillus folatiphilus sp. nov. and Bombilactobacillus thymidiniphilus sp. nov., four new lactic acid bacterial isolates from stingless bees Tetragonula carbonaria and Austroplebeia australis.</title>
        <authorList>
            <person name="Oliphant S.A."/>
            <person name="Watson-Haigh N.S."/>
            <person name="Sumby K.M."/>
            <person name="Gardner J."/>
            <person name="Groom S."/>
            <person name="Jiranek V."/>
        </authorList>
    </citation>
    <scope>NUCLEOTIDE SEQUENCE [LARGE SCALE GENOMIC DNA]</scope>
    <source>
        <strain evidence="4 5">SG5_A10</strain>
    </source>
</reference>
<dbReference type="Gene3D" id="1.10.260.40">
    <property type="entry name" value="lambda repressor-like DNA-binding domains"/>
    <property type="match status" value="1"/>
</dbReference>
<dbReference type="RefSeq" id="WP_249510566.1">
    <property type="nucleotide sequence ID" value="NZ_CP093362.1"/>
</dbReference>
<dbReference type="Proteomes" id="UP000831859">
    <property type="component" value="Chromosome"/>
</dbReference>
<dbReference type="SUPFAM" id="SSF47413">
    <property type="entry name" value="lambda repressor-like DNA-binding domains"/>
    <property type="match status" value="1"/>
</dbReference>
<feature type="transmembrane region" description="Helical" evidence="2">
    <location>
        <begin position="159"/>
        <end position="181"/>
    </location>
</feature>
<feature type="transmembrane region" description="Helical" evidence="2">
    <location>
        <begin position="187"/>
        <end position="206"/>
    </location>
</feature>
<dbReference type="CDD" id="cd00093">
    <property type="entry name" value="HTH_XRE"/>
    <property type="match status" value="1"/>
</dbReference>
<dbReference type="PANTHER" id="PTHR46558:SF13">
    <property type="entry name" value="HTH-TYPE TRANSCRIPTIONAL REGULATOR IMMR"/>
    <property type="match status" value="1"/>
</dbReference>
<accession>A0ABY4PG16</accession>
<protein>
    <submittedName>
        <fullName evidence="4">Helix-turn-helix domain-containing protein</fullName>
    </submittedName>
</protein>
<name>A0ABY4PG16_9LACO</name>
<evidence type="ECO:0000259" key="3">
    <source>
        <dbReference type="PROSITE" id="PS50943"/>
    </source>
</evidence>
<dbReference type="PROSITE" id="PS50943">
    <property type="entry name" value="HTH_CROC1"/>
    <property type="match status" value="1"/>
</dbReference>
<evidence type="ECO:0000313" key="4">
    <source>
        <dbReference type="EMBL" id="UQS84580.1"/>
    </source>
</evidence>
<dbReference type="EMBL" id="CP093362">
    <property type="protein sequence ID" value="UQS84580.1"/>
    <property type="molecule type" value="Genomic_DNA"/>
</dbReference>
<evidence type="ECO:0000256" key="1">
    <source>
        <dbReference type="ARBA" id="ARBA00023125"/>
    </source>
</evidence>
<evidence type="ECO:0000256" key="2">
    <source>
        <dbReference type="SAM" id="Phobius"/>
    </source>
</evidence>
<keyword evidence="2" id="KW-0472">Membrane</keyword>
<dbReference type="SMART" id="SM00530">
    <property type="entry name" value="HTH_XRE"/>
    <property type="match status" value="1"/>
</dbReference>
<sequence length="214" mass="24626">MRFGERLKAARNKKSLTQDNAAIVFKVSRKTISSWENENSYPDINSLIKISNFYHISLDTLLKEDVGMKEFLDKNDVKKGLKPLQNCIIFLGIIIFTAYILIISQNIKLNLFGHMLLIMFSGLLVGSFIGVQSSFIKLEKHLGLYKTTWFEQIFTNIKYTIVTEIVIGFILTINILIYIFSSYDTTPIIQFLLVLAIAIIIIFYDIKIVKKNKK</sequence>
<keyword evidence="1" id="KW-0238">DNA-binding</keyword>
<feature type="domain" description="HTH cro/C1-type" evidence="3">
    <location>
        <begin position="7"/>
        <end position="61"/>
    </location>
</feature>
<gene>
    <name evidence="4" type="ORF">MOO46_04835</name>
</gene>
<feature type="transmembrane region" description="Helical" evidence="2">
    <location>
        <begin position="84"/>
        <end position="103"/>
    </location>
</feature>
<dbReference type="Pfam" id="PF12844">
    <property type="entry name" value="HTH_19"/>
    <property type="match status" value="1"/>
</dbReference>
<organism evidence="4 5">
    <name type="scientific">Apilactobacillus apisilvae</name>
    <dbReference type="NCBI Taxonomy" id="2923364"/>
    <lineage>
        <taxon>Bacteria</taxon>
        <taxon>Bacillati</taxon>
        <taxon>Bacillota</taxon>
        <taxon>Bacilli</taxon>
        <taxon>Lactobacillales</taxon>
        <taxon>Lactobacillaceae</taxon>
        <taxon>Apilactobacillus</taxon>
    </lineage>
</organism>
<dbReference type="InterPro" id="IPR010982">
    <property type="entry name" value="Lambda_DNA-bd_dom_sf"/>
</dbReference>
<feature type="transmembrane region" description="Helical" evidence="2">
    <location>
        <begin position="115"/>
        <end position="138"/>
    </location>
</feature>